<feature type="compositionally biased region" description="Low complexity" evidence="2">
    <location>
        <begin position="427"/>
        <end position="437"/>
    </location>
</feature>
<feature type="compositionally biased region" description="Polar residues" evidence="2">
    <location>
        <begin position="17"/>
        <end position="53"/>
    </location>
</feature>
<feature type="compositionally biased region" description="Polar residues" evidence="2">
    <location>
        <begin position="1042"/>
        <end position="1056"/>
    </location>
</feature>
<feature type="compositionally biased region" description="Polar residues" evidence="2">
    <location>
        <begin position="212"/>
        <end position="221"/>
    </location>
</feature>
<feature type="region of interest" description="Disordered" evidence="2">
    <location>
        <begin position="713"/>
        <end position="750"/>
    </location>
</feature>
<comment type="caution">
    <text evidence="4">The sequence shown here is derived from an EMBL/GenBank/DDBJ whole genome shotgun (WGS) entry which is preliminary data.</text>
</comment>
<sequence length="1276" mass="138170">MSDHPIPPPIPSWGHPNYTQQWASHPSTSIPHNMQYQQNPPSAPQNSHNLESFNANANIPGFGGPGTLGSLPHPLALPSAFPPPAAPSHYPYMSNMGYHGMPLPLEPPNLPTSGLSTNDVLPEHSNAPDSRPMTTISSQHNPDREEGELTDTERSITAKTHHTPGSVTYPAPGDTSHSQESHITSNARDHGKPTEQAQLKALRGLGDRKPHNSNTDFTSYRASSSSELEEGEASPEPHPSTRDSGSPYNPSMAANAEAPFTSKSFLKASRHPRNGFDALAAPLSPPAGLDVPPSAGKSLAPLRVQAQGALLSLAPHNIRFSELVSEGINPMILRQLYEEIGIRIPTTPSIGLNSGALPHEDDPSIPGSSVSDGHSKQLAQELEVQTNTMQKPALTGPSPTLVQASQAKAAKPMERKEVIARMLAAKAAKKSPVSVPSQTDTPQAASTPSLSAVGEKPAASAPPQDPSSRERESRVKEKNKAQTELARQRIEQLKKQGLMKRQQKIQSDSQVLEKEQPQPQVSLQAAGLAVVQHPLPERPPVPEATPLDRIPGLFMAEQTREAANGVQNTSVQELLQDSTPQPRASQRKRPRASDFDDPIPLPKRTFSNGTSYTPPEKLVIDISDDEFYGDDENGAMQAENTTRDLATGATSSAADVLSLPPVDGLPHQPARSQSQSFSTSSTPNNFRSSEHEDLRKKDLEIQAMHRRIAELEQRKKARLASRTQSPRNSDISPPELVSVPSMPLPALSNTTDGTLENALAPLDANSLRKMKSKILRIQEIEAGVPSLDEEIQKSEARLSDFKREEEKVLSELEKGKAGRRQLLEELSALKSELNGLSLNQLNMELIRLEAKEELPVEAVQGMIRRLSIPALLHSDTATYDSYDIASGYGKETSDENDLLTPDVSGTDEQVQGDTALLPTTLPAIQETLSTAASSDVPNAEGNGSLNGPENEPSDTSMSEGSSSAMDESTDSSSSSSALVNEEIPDAQEPERAQTTVVNVMTTTSPETQNGLSTEVQLSRTLLSTNSPSKSDTVRGAGETLAAGTQNRLASRESSVSEAYEPPEPERSPSFGSNSSYSPAPSPDSPDPATNLDTSGTQEDPSQEAGELLTGKIQELDFQQPSHFSQVDILDNTRRPEDTQRIFSPYASPLKLFKAYRFHPKYSNNVSGGYRSLTYSHNIDPLKYMCPFEASGGVCNDRSCEYQHFRDMALSDDKILVQMGSLREGKTPEECDKYVAGLKGTINDMRRDKVKDMNTVAAEIAAYRRRFLQDPTRVLAL</sequence>
<dbReference type="InterPro" id="IPR019607">
    <property type="entry name" value="Putative_zinc-finger_domain"/>
</dbReference>
<feature type="compositionally biased region" description="Polar residues" evidence="2">
    <location>
        <begin position="1090"/>
        <end position="1099"/>
    </location>
</feature>
<feature type="compositionally biased region" description="Pro residues" evidence="2">
    <location>
        <begin position="1"/>
        <end position="11"/>
    </location>
</feature>
<feature type="compositionally biased region" description="Low complexity" evidence="2">
    <location>
        <begin position="671"/>
        <end position="687"/>
    </location>
</feature>
<feature type="compositionally biased region" description="Basic and acidic residues" evidence="2">
    <location>
        <begin position="467"/>
        <end position="494"/>
    </location>
</feature>
<dbReference type="EMBL" id="JBFXLQ010000013">
    <property type="protein sequence ID" value="KAL2868500.1"/>
    <property type="molecule type" value="Genomic_DNA"/>
</dbReference>
<feature type="domain" description="Putative zinc-finger" evidence="3">
    <location>
        <begin position="1184"/>
        <end position="1205"/>
    </location>
</feature>
<name>A0ABR4LVI0_9EURO</name>
<feature type="region of interest" description="Disordered" evidence="2">
    <location>
        <begin position="390"/>
        <end position="414"/>
    </location>
</feature>
<evidence type="ECO:0000313" key="5">
    <source>
        <dbReference type="Proteomes" id="UP001610432"/>
    </source>
</evidence>
<dbReference type="Pfam" id="PF10650">
    <property type="entry name" value="zf-C3H1"/>
    <property type="match status" value="1"/>
</dbReference>
<keyword evidence="1" id="KW-0175">Coiled coil</keyword>
<feature type="compositionally biased region" description="Polar residues" evidence="2">
    <location>
        <begin position="157"/>
        <end position="166"/>
    </location>
</feature>
<feature type="compositionally biased region" description="Low complexity" evidence="2">
    <location>
        <begin position="961"/>
        <end position="977"/>
    </location>
</feature>
<dbReference type="RefSeq" id="XP_070887479.1">
    <property type="nucleotide sequence ID" value="XM_071028768.1"/>
</dbReference>
<gene>
    <name evidence="4" type="ORF">BJX67DRAFT_349635</name>
</gene>
<accession>A0ABR4LVI0</accession>
<feature type="compositionally biased region" description="Polar residues" evidence="2">
    <location>
        <begin position="721"/>
        <end position="731"/>
    </location>
</feature>
<evidence type="ECO:0000256" key="2">
    <source>
        <dbReference type="SAM" id="MobiDB-lite"/>
    </source>
</evidence>
<keyword evidence="5" id="KW-1185">Reference proteome</keyword>
<feature type="region of interest" description="Disordered" evidence="2">
    <location>
        <begin position="931"/>
        <end position="992"/>
    </location>
</feature>
<feature type="region of interest" description="Disordered" evidence="2">
    <location>
        <begin position="105"/>
        <end position="254"/>
    </location>
</feature>
<proteinExistence type="predicted"/>
<feature type="region of interest" description="Disordered" evidence="2">
    <location>
        <begin position="888"/>
        <end position="909"/>
    </location>
</feature>
<feature type="compositionally biased region" description="Polar residues" evidence="2">
    <location>
        <begin position="931"/>
        <end position="960"/>
    </location>
</feature>
<feature type="region of interest" description="Disordered" evidence="2">
    <location>
        <begin position="559"/>
        <end position="617"/>
    </location>
</feature>
<evidence type="ECO:0000259" key="3">
    <source>
        <dbReference type="Pfam" id="PF10650"/>
    </source>
</evidence>
<feature type="compositionally biased region" description="Polar residues" evidence="2">
    <location>
        <begin position="565"/>
        <end position="584"/>
    </location>
</feature>
<feature type="compositionally biased region" description="Polar residues" evidence="2">
    <location>
        <begin position="175"/>
        <end position="186"/>
    </location>
</feature>
<organism evidence="4 5">
    <name type="scientific">Aspergillus lucknowensis</name>
    <dbReference type="NCBI Taxonomy" id="176173"/>
    <lineage>
        <taxon>Eukaryota</taxon>
        <taxon>Fungi</taxon>
        <taxon>Dikarya</taxon>
        <taxon>Ascomycota</taxon>
        <taxon>Pezizomycotina</taxon>
        <taxon>Eurotiomycetes</taxon>
        <taxon>Eurotiomycetidae</taxon>
        <taxon>Eurotiales</taxon>
        <taxon>Aspergillaceae</taxon>
        <taxon>Aspergillus</taxon>
        <taxon>Aspergillus subgen. Nidulantes</taxon>
    </lineage>
</organism>
<feature type="region of interest" description="Disordered" evidence="2">
    <location>
        <begin position="427"/>
        <end position="520"/>
    </location>
</feature>
<feature type="compositionally biased region" description="Polar residues" evidence="2">
    <location>
        <begin position="1021"/>
        <end position="1030"/>
    </location>
</feature>
<feature type="region of interest" description="Disordered" evidence="2">
    <location>
        <begin position="1021"/>
        <end position="1104"/>
    </location>
</feature>
<reference evidence="4 5" key="1">
    <citation type="submission" date="2024-07" db="EMBL/GenBank/DDBJ databases">
        <title>Section-level genome sequencing and comparative genomics of Aspergillus sections Usti and Cavernicolus.</title>
        <authorList>
            <consortium name="Lawrence Berkeley National Laboratory"/>
            <person name="Nybo J.L."/>
            <person name="Vesth T.C."/>
            <person name="Theobald S."/>
            <person name="Frisvad J.C."/>
            <person name="Larsen T.O."/>
            <person name="Kjaerboelling I."/>
            <person name="Rothschild-Mancinelli K."/>
            <person name="Lyhne E.K."/>
            <person name="Kogle M.E."/>
            <person name="Barry K."/>
            <person name="Clum A."/>
            <person name="Na H."/>
            <person name="Ledsgaard L."/>
            <person name="Lin J."/>
            <person name="Lipzen A."/>
            <person name="Kuo A."/>
            <person name="Riley R."/>
            <person name="Mondo S."/>
            <person name="Labutti K."/>
            <person name="Haridas S."/>
            <person name="Pangalinan J."/>
            <person name="Salamov A.A."/>
            <person name="Simmons B.A."/>
            <person name="Magnuson J.K."/>
            <person name="Chen J."/>
            <person name="Drula E."/>
            <person name="Henrissat B."/>
            <person name="Wiebenga A."/>
            <person name="Lubbers R.J."/>
            <person name="Gomes A.C."/>
            <person name="Macurrencykelacurrency M.R."/>
            <person name="Stajich J."/>
            <person name="Grigoriev I.V."/>
            <person name="Mortensen U.H."/>
            <person name="De Vries R.P."/>
            <person name="Baker S.E."/>
            <person name="Andersen M.R."/>
        </authorList>
    </citation>
    <scope>NUCLEOTIDE SEQUENCE [LARGE SCALE GENOMIC DNA]</scope>
    <source>
        <strain evidence="4 5">CBS 449.75</strain>
    </source>
</reference>
<feature type="compositionally biased region" description="Low complexity" evidence="2">
    <location>
        <begin position="1067"/>
        <end position="1078"/>
    </location>
</feature>
<feature type="compositionally biased region" description="Polar residues" evidence="2">
    <location>
        <begin position="397"/>
        <end position="406"/>
    </location>
</feature>
<feature type="region of interest" description="Disordered" evidence="2">
    <location>
        <begin position="354"/>
        <end position="376"/>
    </location>
</feature>
<feature type="region of interest" description="Disordered" evidence="2">
    <location>
        <begin position="656"/>
        <end position="696"/>
    </location>
</feature>
<evidence type="ECO:0000313" key="4">
    <source>
        <dbReference type="EMBL" id="KAL2868500.1"/>
    </source>
</evidence>
<dbReference type="Proteomes" id="UP001610432">
    <property type="component" value="Unassembled WGS sequence"/>
</dbReference>
<evidence type="ECO:0000256" key="1">
    <source>
        <dbReference type="SAM" id="Coils"/>
    </source>
</evidence>
<protein>
    <recommendedName>
        <fullName evidence="3">Putative zinc-finger domain-containing protein</fullName>
    </recommendedName>
</protein>
<feature type="region of interest" description="Disordered" evidence="2">
    <location>
        <begin position="1"/>
        <end position="53"/>
    </location>
</feature>
<feature type="coiled-coil region" evidence="1">
    <location>
        <begin position="784"/>
        <end position="839"/>
    </location>
</feature>
<feature type="compositionally biased region" description="Polar residues" evidence="2">
    <location>
        <begin position="438"/>
        <end position="450"/>
    </location>
</feature>
<dbReference type="GeneID" id="98143840"/>